<keyword evidence="7" id="KW-1185">Reference proteome</keyword>
<dbReference type="EMBL" id="NOII01000068">
    <property type="protein sequence ID" value="OYD56029.1"/>
    <property type="molecule type" value="Genomic_DNA"/>
</dbReference>
<dbReference type="GO" id="GO:0019646">
    <property type="term" value="P:aerobic electron transport chain"/>
    <property type="evidence" value="ECO:0007669"/>
    <property type="project" value="TreeGrafter"/>
</dbReference>
<keyword evidence="4" id="KW-0274">FAD</keyword>
<dbReference type="AlphaFoldDB" id="A0A235F437"/>
<dbReference type="PANTHER" id="PTHR42913:SF3">
    <property type="entry name" value="64 KDA MITOCHONDRIAL NADH DEHYDROGENASE (EUROFUNG)"/>
    <property type="match status" value="1"/>
</dbReference>
<sequence>MKQLVMLGGGYGNMRALKRLLQSSSLPEDIQLTLIDRVPYHCLKTEYYALAAGTISDHHIRVPFPDHPRLKIVYGEVTEIQLSEKAVHLQ</sequence>
<evidence type="ECO:0000313" key="6">
    <source>
        <dbReference type="EMBL" id="OYD56029.1"/>
    </source>
</evidence>
<evidence type="ECO:0000256" key="4">
    <source>
        <dbReference type="ARBA" id="ARBA00022827"/>
    </source>
</evidence>
<accession>A0A235F437</accession>
<comment type="caution">
    <text evidence="6">The sequence shown here is derived from an EMBL/GenBank/DDBJ whole genome shotgun (WGS) entry which is preliminary data.</text>
</comment>
<dbReference type="Gene3D" id="3.50.50.100">
    <property type="match status" value="1"/>
</dbReference>
<evidence type="ECO:0000256" key="5">
    <source>
        <dbReference type="ARBA" id="ARBA00023002"/>
    </source>
</evidence>
<keyword evidence="3" id="KW-0285">Flavoprotein</keyword>
<comment type="similarity">
    <text evidence="2">Belongs to the NADH dehydrogenase family.</text>
</comment>
<dbReference type="SUPFAM" id="SSF51905">
    <property type="entry name" value="FAD/NAD(P)-binding domain"/>
    <property type="match status" value="1"/>
</dbReference>
<protein>
    <submittedName>
        <fullName evidence="6">FAD-dependent oxidoreductase</fullName>
    </submittedName>
</protein>
<proteinExistence type="inferred from homology"/>
<gene>
    <name evidence="6" type="ORF">CGZ90_19700</name>
</gene>
<dbReference type="Proteomes" id="UP000215059">
    <property type="component" value="Unassembled WGS sequence"/>
</dbReference>
<dbReference type="GO" id="GO:0003955">
    <property type="term" value="F:NAD(P)H dehydrogenase (quinone) activity"/>
    <property type="evidence" value="ECO:0007669"/>
    <property type="project" value="TreeGrafter"/>
</dbReference>
<evidence type="ECO:0000256" key="3">
    <source>
        <dbReference type="ARBA" id="ARBA00022630"/>
    </source>
</evidence>
<name>A0A235F437_9BACL</name>
<evidence type="ECO:0000256" key="2">
    <source>
        <dbReference type="ARBA" id="ARBA00005272"/>
    </source>
</evidence>
<dbReference type="PANTHER" id="PTHR42913">
    <property type="entry name" value="APOPTOSIS-INDUCING FACTOR 1"/>
    <property type="match status" value="1"/>
</dbReference>
<dbReference type="InterPro" id="IPR036188">
    <property type="entry name" value="FAD/NAD-bd_sf"/>
</dbReference>
<keyword evidence="5" id="KW-0560">Oxidoreductase</keyword>
<organism evidence="6 7">
    <name type="scientific">Fictibacillus aquaticus</name>
    <dbReference type="NCBI Taxonomy" id="2021314"/>
    <lineage>
        <taxon>Bacteria</taxon>
        <taxon>Bacillati</taxon>
        <taxon>Bacillota</taxon>
        <taxon>Bacilli</taxon>
        <taxon>Bacillales</taxon>
        <taxon>Fictibacillaceae</taxon>
        <taxon>Fictibacillus</taxon>
    </lineage>
</organism>
<dbReference type="InterPro" id="IPR051169">
    <property type="entry name" value="NADH-Q_oxidoreductase"/>
</dbReference>
<reference evidence="6 7" key="1">
    <citation type="submission" date="2017-07" db="EMBL/GenBank/DDBJ databases">
        <title>Fictibacillus sp. nov. GDSW-R2A3 Genome sequencing and assembly.</title>
        <authorList>
            <person name="Mayilraj S."/>
        </authorList>
    </citation>
    <scope>NUCLEOTIDE SEQUENCE [LARGE SCALE GENOMIC DNA]</scope>
    <source>
        <strain evidence="6 7">GDSW-R2A3</strain>
    </source>
</reference>
<evidence type="ECO:0000313" key="7">
    <source>
        <dbReference type="Proteomes" id="UP000215059"/>
    </source>
</evidence>
<comment type="cofactor">
    <cofactor evidence="1">
        <name>FAD</name>
        <dbReference type="ChEBI" id="CHEBI:57692"/>
    </cofactor>
</comment>
<evidence type="ECO:0000256" key="1">
    <source>
        <dbReference type="ARBA" id="ARBA00001974"/>
    </source>
</evidence>
<feature type="non-terminal residue" evidence="6">
    <location>
        <position position="90"/>
    </location>
</feature>